<proteinExistence type="predicted"/>
<accession>A0A6J7VKZ3</accession>
<evidence type="ECO:0000313" key="1">
    <source>
        <dbReference type="EMBL" id="CAB5079627.1"/>
    </source>
</evidence>
<reference evidence="1" key="1">
    <citation type="submission" date="2020-05" db="EMBL/GenBank/DDBJ databases">
        <authorList>
            <person name="Chiriac C."/>
            <person name="Salcher M."/>
            <person name="Ghai R."/>
            <person name="Kavagutti S V."/>
        </authorList>
    </citation>
    <scope>NUCLEOTIDE SEQUENCE</scope>
</reference>
<gene>
    <name evidence="1" type="ORF">UFOVP146_45</name>
</gene>
<organism evidence="1">
    <name type="scientific">uncultured Caudovirales phage</name>
    <dbReference type="NCBI Taxonomy" id="2100421"/>
    <lineage>
        <taxon>Viruses</taxon>
        <taxon>Duplodnaviria</taxon>
        <taxon>Heunggongvirae</taxon>
        <taxon>Uroviricota</taxon>
        <taxon>Caudoviricetes</taxon>
        <taxon>Peduoviridae</taxon>
        <taxon>Maltschvirus</taxon>
        <taxon>Maltschvirus maltsch</taxon>
    </lineage>
</organism>
<dbReference type="EMBL" id="LR798192">
    <property type="protein sequence ID" value="CAB5079627.1"/>
    <property type="molecule type" value="Genomic_DNA"/>
</dbReference>
<name>A0A6J7VKZ3_9CAUD</name>
<sequence length="51" mass="6130">MQHAISNAKEIQFIATITRADGTIEELGVIDYWHKNPIKRFFWRIKKWLSK</sequence>
<protein>
    <submittedName>
        <fullName evidence="1">Uncharacterized protein</fullName>
    </submittedName>
</protein>